<feature type="region of interest" description="Disordered" evidence="1">
    <location>
        <begin position="107"/>
        <end position="148"/>
    </location>
</feature>
<dbReference type="Proteomes" id="UP000807353">
    <property type="component" value="Unassembled WGS sequence"/>
</dbReference>
<dbReference type="AlphaFoldDB" id="A0A9P5YC76"/>
<keyword evidence="3" id="KW-1185">Reference proteome</keyword>
<comment type="caution">
    <text evidence="2">The sequence shown here is derived from an EMBL/GenBank/DDBJ whole genome shotgun (WGS) entry which is preliminary data.</text>
</comment>
<evidence type="ECO:0000313" key="2">
    <source>
        <dbReference type="EMBL" id="KAF9467298.1"/>
    </source>
</evidence>
<evidence type="ECO:0000256" key="1">
    <source>
        <dbReference type="SAM" id="MobiDB-lite"/>
    </source>
</evidence>
<name>A0A9P5YC76_9AGAR</name>
<dbReference type="EMBL" id="MU150237">
    <property type="protein sequence ID" value="KAF9467298.1"/>
    <property type="molecule type" value="Genomic_DNA"/>
</dbReference>
<gene>
    <name evidence="2" type="ORF">BDZ94DRAFT_1025884</name>
</gene>
<proteinExistence type="predicted"/>
<organism evidence="2 3">
    <name type="scientific">Collybia nuda</name>
    <dbReference type="NCBI Taxonomy" id="64659"/>
    <lineage>
        <taxon>Eukaryota</taxon>
        <taxon>Fungi</taxon>
        <taxon>Dikarya</taxon>
        <taxon>Basidiomycota</taxon>
        <taxon>Agaricomycotina</taxon>
        <taxon>Agaricomycetes</taxon>
        <taxon>Agaricomycetidae</taxon>
        <taxon>Agaricales</taxon>
        <taxon>Tricholomatineae</taxon>
        <taxon>Clitocybaceae</taxon>
        <taxon>Collybia</taxon>
    </lineage>
</organism>
<evidence type="ECO:0000313" key="3">
    <source>
        <dbReference type="Proteomes" id="UP000807353"/>
    </source>
</evidence>
<reference evidence="2" key="1">
    <citation type="submission" date="2020-11" db="EMBL/GenBank/DDBJ databases">
        <authorList>
            <consortium name="DOE Joint Genome Institute"/>
            <person name="Ahrendt S."/>
            <person name="Riley R."/>
            <person name="Andreopoulos W."/>
            <person name="Labutti K."/>
            <person name="Pangilinan J."/>
            <person name="Ruiz-Duenas F.J."/>
            <person name="Barrasa J.M."/>
            <person name="Sanchez-Garcia M."/>
            <person name="Camarero S."/>
            <person name="Miyauchi S."/>
            <person name="Serrano A."/>
            <person name="Linde D."/>
            <person name="Babiker R."/>
            <person name="Drula E."/>
            <person name="Ayuso-Fernandez I."/>
            <person name="Pacheco R."/>
            <person name="Padilla G."/>
            <person name="Ferreira P."/>
            <person name="Barriuso J."/>
            <person name="Kellner H."/>
            <person name="Castanera R."/>
            <person name="Alfaro M."/>
            <person name="Ramirez L."/>
            <person name="Pisabarro A.G."/>
            <person name="Kuo A."/>
            <person name="Tritt A."/>
            <person name="Lipzen A."/>
            <person name="He G."/>
            <person name="Yan M."/>
            <person name="Ng V."/>
            <person name="Cullen D."/>
            <person name="Martin F."/>
            <person name="Rosso M.-N."/>
            <person name="Henrissat B."/>
            <person name="Hibbett D."/>
            <person name="Martinez A.T."/>
            <person name="Grigoriev I.V."/>
        </authorList>
    </citation>
    <scope>NUCLEOTIDE SEQUENCE</scope>
    <source>
        <strain evidence="2">CBS 247.69</strain>
    </source>
</reference>
<protein>
    <submittedName>
        <fullName evidence="2">Uncharacterized protein</fullName>
    </submittedName>
</protein>
<sequence length="300" mass="33690">MHPKFLQLLADRYVAIKSQYPNDGRRGWHLRVLEEFWANENRKELISSSLKLSPDLFAEDDDPLDELLEGPELGVLIRTDFTNEDAWTSFSAKLDEEEKEFAKSMKSEAPELAANAEIPPSGSGHEIRMEDGESDSGSSTDGIPSPLIKIINPSLPQERAIFDRISNLTALRLFNDVDIRPSLIAPSGTARISPPNRLVDHGGWQEIYTGVNLWIYDATSNTDQCVRLVGQDGGGIYGTATGDSWRARGTHICELQFNMSYLGMKIDFGGLDRWDFGERRRNMDEATKFLTEHKSKPETI</sequence>
<accession>A0A9P5YC76</accession>
<dbReference type="OrthoDB" id="204784at2759"/>